<feature type="compositionally biased region" description="Low complexity" evidence="4">
    <location>
        <begin position="1"/>
        <end position="11"/>
    </location>
</feature>
<dbReference type="Pfam" id="PF00817">
    <property type="entry name" value="IMS"/>
    <property type="match status" value="1"/>
</dbReference>
<gene>
    <name evidence="6" type="ORF">GCM10022204_25260</name>
</gene>
<proteinExistence type="inferred from homology"/>
<reference evidence="7" key="1">
    <citation type="journal article" date="2019" name="Int. J. Syst. Evol. Microbiol.">
        <title>The Global Catalogue of Microorganisms (GCM) 10K type strain sequencing project: providing services to taxonomists for standard genome sequencing and annotation.</title>
        <authorList>
            <consortium name="The Broad Institute Genomics Platform"/>
            <consortium name="The Broad Institute Genome Sequencing Center for Infectious Disease"/>
            <person name="Wu L."/>
            <person name="Ma J."/>
        </authorList>
    </citation>
    <scope>NUCLEOTIDE SEQUENCE [LARGE SCALE GENOMIC DNA]</scope>
    <source>
        <strain evidence="7">JCM 16548</strain>
    </source>
</reference>
<accession>A0ABP7DLK4</accession>
<dbReference type="PANTHER" id="PTHR11076:SF33">
    <property type="entry name" value="DNA POLYMERASE KAPPA"/>
    <property type="match status" value="1"/>
</dbReference>
<dbReference type="PROSITE" id="PS50173">
    <property type="entry name" value="UMUC"/>
    <property type="match status" value="1"/>
</dbReference>
<dbReference type="Pfam" id="PF11798">
    <property type="entry name" value="IMS_HHH"/>
    <property type="match status" value="1"/>
</dbReference>
<dbReference type="InterPro" id="IPR043128">
    <property type="entry name" value="Rev_trsase/Diguanyl_cyclase"/>
</dbReference>
<organism evidence="6 7">
    <name type="scientific">Microlunatus aurantiacus</name>
    <dbReference type="NCBI Taxonomy" id="446786"/>
    <lineage>
        <taxon>Bacteria</taxon>
        <taxon>Bacillati</taxon>
        <taxon>Actinomycetota</taxon>
        <taxon>Actinomycetes</taxon>
        <taxon>Propionibacteriales</taxon>
        <taxon>Propionibacteriaceae</taxon>
        <taxon>Microlunatus</taxon>
    </lineage>
</organism>
<dbReference type="Gene3D" id="3.30.70.270">
    <property type="match status" value="1"/>
</dbReference>
<comment type="catalytic activity">
    <reaction evidence="3">
        <text>DNA(n) + a 2'-deoxyribonucleoside 5'-triphosphate = DNA(n+1) + diphosphate</text>
        <dbReference type="Rhea" id="RHEA:22508"/>
        <dbReference type="Rhea" id="RHEA-COMP:17339"/>
        <dbReference type="Rhea" id="RHEA-COMP:17340"/>
        <dbReference type="ChEBI" id="CHEBI:33019"/>
        <dbReference type="ChEBI" id="CHEBI:61560"/>
        <dbReference type="ChEBI" id="CHEBI:173112"/>
        <dbReference type="EC" id="2.7.7.7"/>
    </reaction>
</comment>
<name>A0ABP7DLK4_9ACTN</name>
<keyword evidence="7" id="KW-1185">Reference proteome</keyword>
<dbReference type="InterPro" id="IPR022880">
    <property type="entry name" value="DNApol_IV"/>
</dbReference>
<dbReference type="Gene3D" id="3.30.1490.100">
    <property type="entry name" value="DNA polymerase, Y-family, little finger domain"/>
    <property type="match status" value="1"/>
</dbReference>
<dbReference type="InterPro" id="IPR017961">
    <property type="entry name" value="DNA_pol_Y-fam_little_finger"/>
</dbReference>
<dbReference type="CDD" id="cd03586">
    <property type="entry name" value="PolY_Pol_IV_kappa"/>
    <property type="match status" value="1"/>
</dbReference>
<evidence type="ECO:0000259" key="5">
    <source>
        <dbReference type="PROSITE" id="PS50173"/>
    </source>
</evidence>
<dbReference type="PANTHER" id="PTHR11076">
    <property type="entry name" value="DNA REPAIR POLYMERASE UMUC / TRANSFERASE FAMILY MEMBER"/>
    <property type="match status" value="1"/>
</dbReference>
<protein>
    <submittedName>
        <fullName evidence="6">DNA polymerase IV</fullName>
    </submittedName>
</protein>
<evidence type="ECO:0000313" key="7">
    <source>
        <dbReference type="Proteomes" id="UP001500051"/>
    </source>
</evidence>
<comment type="caution">
    <text evidence="6">The sequence shown here is derived from an EMBL/GenBank/DDBJ whole genome shotgun (WGS) entry which is preliminary data.</text>
</comment>
<dbReference type="Gene3D" id="1.10.150.20">
    <property type="entry name" value="5' to 3' exonuclease, C-terminal subdomain"/>
    <property type="match status" value="1"/>
</dbReference>
<dbReference type="InterPro" id="IPR001126">
    <property type="entry name" value="UmuC"/>
</dbReference>
<feature type="domain" description="UmuC" evidence="5">
    <location>
        <begin position="49"/>
        <end position="230"/>
    </location>
</feature>
<comment type="similarity">
    <text evidence="1">Belongs to the DNA polymerase type-Y family.</text>
</comment>
<dbReference type="InterPro" id="IPR050116">
    <property type="entry name" value="DNA_polymerase-Y"/>
</dbReference>
<feature type="region of interest" description="Disordered" evidence="4">
    <location>
        <begin position="1"/>
        <end position="40"/>
    </location>
</feature>
<dbReference type="NCBIfam" id="NF002883">
    <property type="entry name" value="PRK03352.1"/>
    <property type="match status" value="1"/>
</dbReference>
<dbReference type="Pfam" id="PF11799">
    <property type="entry name" value="IMS_C"/>
    <property type="match status" value="1"/>
</dbReference>
<dbReference type="InterPro" id="IPR043502">
    <property type="entry name" value="DNA/RNA_pol_sf"/>
</dbReference>
<dbReference type="InterPro" id="IPR036775">
    <property type="entry name" value="DNA_pol_Y-fam_lit_finger_sf"/>
</dbReference>
<dbReference type="InterPro" id="IPR024728">
    <property type="entry name" value="PolY_HhH_motif"/>
</dbReference>
<comment type="function">
    <text evidence="2">Poorly processive, error-prone DNA polymerase involved in untargeted mutagenesis. Copies undamaged DNA at stalled replication forks, which arise in vivo from mismatched or misaligned primer ends. These misaligned primers can be extended by PolIV. Exhibits no 3'-5' exonuclease (proofreading) activity. May be involved in translesional synthesis, in conjunction with the beta clamp from PolIII.</text>
</comment>
<dbReference type="Proteomes" id="UP001500051">
    <property type="component" value="Unassembled WGS sequence"/>
</dbReference>
<evidence type="ECO:0000256" key="3">
    <source>
        <dbReference type="ARBA" id="ARBA00049244"/>
    </source>
</evidence>
<evidence type="ECO:0000256" key="2">
    <source>
        <dbReference type="ARBA" id="ARBA00025589"/>
    </source>
</evidence>
<sequence length="386" mass="41359">MVSVGLATGRLGRSRLARSSTEGPGPHGTDDPPAYGSLGNVATDPEPWILHVDLDAFLAAVEVRRRPELRGRPVVVGGDGDPSRSRQVVATASYEARDFGVHSGMPLARALKKCPEAVFLPSDRPAYDAASAEVMTALRSFGHPVEVWGWDEAVVGASVGDPEALAQELRAVVLAQTGLTCAVGIGETKERAKMATVFAKMSTERVFRLSSANWIALMGERPVTDLWGIGKRTGARLHELGIGTVTDLATADREDLASWFGPSTGPWLRALARGGTSRTVHPEERLARSRSKQVTFAHDLTEADEIATRVAALTEDVCRTVFAEGRTVTHVGVIVRTSTFFTQVKTGKLAAPSTEVAPVVTKAREVLGRFEITRPVRLLGVRVDLA</sequence>
<dbReference type="SUPFAM" id="SSF56672">
    <property type="entry name" value="DNA/RNA polymerases"/>
    <property type="match status" value="1"/>
</dbReference>
<evidence type="ECO:0000256" key="1">
    <source>
        <dbReference type="ARBA" id="ARBA00010945"/>
    </source>
</evidence>
<evidence type="ECO:0000313" key="6">
    <source>
        <dbReference type="EMBL" id="GAA3706419.1"/>
    </source>
</evidence>
<dbReference type="EMBL" id="BAAAYX010000009">
    <property type="protein sequence ID" value="GAA3706419.1"/>
    <property type="molecule type" value="Genomic_DNA"/>
</dbReference>
<dbReference type="SUPFAM" id="SSF100879">
    <property type="entry name" value="Lesion bypass DNA polymerase (Y-family), little finger domain"/>
    <property type="match status" value="1"/>
</dbReference>
<dbReference type="Gene3D" id="3.40.1170.60">
    <property type="match status" value="1"/>
</dbReference>
<evidence type="ECO:0000256" key="4">
    <source>
        <dbReference type="SAM" id="MobiDB-lite"/>
    </source>
</evidence>